<dbReference type="GO" id="GO:0046983">
    <property type="term" value="F:protein dimerization activity"/>
    <property type="evidence" value="ECO:0007669"/>
    <property type="project" value="InterPro"/>
</dbReference>
<feature type="compositionally biased region" description="Low complexity" evidence="6">
    <location>
        <begin position="45"/>
        <end position="77"/>
    </location>
</feature>
<feature type="compositionally biased region" description="Low complexity" evidence="6">
    <location>
        <begin position="1244"/>
        <end position="1254"/>
    </location>
</feature>
<dbReference type="OrthoDB" id="2767002at2759"/>
<dbReference type="PANTHER" id="PTHR46481">
    <property type="entry name" value="ZINC FINGER BED DOMAIN-CONTAINING PROTEIN 4"/>
    <property type="match status" value="1"/>
</dbReference>
<dbReference type="EMBL" id="MNAD01000481">
    <property type="protein sequence ID" value="OJT12486.1"/>
    <property type="molecule type" value="Genomic_DNA"/>
</dbReference>
<gene>
    <name evidence="8" type="ORF">TRAPUB_10963</name>
</gene>
<feature type="compositionally biased region" description="Acidic residues" evidence="6">
    <location>
        <begin position="1019"/>
        <end position="1032"/>
    </location>
</feature>
<organism evidence="8 9">
    <name type="scientific">Trametes pubescens</name>
    <name type="common">White-rot fungus</name>
    <dbReference type="NCBI Taxonomy" id="154538"/>
    <lineage>
        <taxon>Eukaryota</taxon>
        <taxon>Fungi</taxon>
        <taxon>Dikarya</taxon>
        <taxon>Basidiomycota</taxon>
        <taxon>Agaricomycotina</taxon>
        <taxon>Agaricomycetes</taxon>
        <taxon>Polyporales</taxon>
        <taxon>Polyporaceae</taxon>
        <taxon>Trametes</taxon>
    </lineage>
</organism>
<dbReference type="SUPFAM" id="SSF53098">
    <property type="entry name" value="Ribonuclease H-like"/>
    <property type="match status" value="1"/>
</dbReference>
<evidence type="ECO:0000259" key="7">
    <source>
        <dbReference type="Pfam" id="PF05699"/>
    </source>
</evidence>
<dbReference type="InterPro" id="IPR012337">
    <property type="entry name" value="RNaseH-like_sf"/>
</dbReference>
<dbReference type="GO" id="GO:0008270">
    <property type="term" value="F:zinc ion binding"/>
    <property type="evidence" value="ECO:0007669"/>
    <property type="project" value="UniProtKB-KW"/>
</dbReference>
<dbReference type="Proteomes" id="UP000184267">
    <property type="component" value="Unassembled WGS sequence"/>
</dbReference>
<dbReference type="GO" id="GO:0005634">
    <property type="term" value="C:nucleus"/>
    <property type="evidence" value="ECO:0007669"/>
    <property type="project" value="UniProtKB-SubCell"/>
</dbReference>
<reference evidence="8 9" key="1">
    <citation type="submission" date="2016-10" db="EMBL/GenBank/DDBJ databases">
        <title>Genome sequence of the basidiomycete white-rot fungus Trametes pubescens.</title>
        <authorList>
            <person name="Makela M.R."/>
            <person name="Granchi Z."/>
            <person name="Peng M."/>
            <person name="De Vries R.P."/>
            <person name="Grigoriev I."/>
            <person name="Riley R."/>
            <person name="Hilden K."/>
        </authorList>
    </citation>
    <scope>NUCLEOTIDE SEQUENCE [LARGE SCALE GENOMIC DNA]</scope>
    <source>
        <strain evidence="8 9">FBCC735</strain>
    </source>
</reference>
<dbReference type="InterPro" id="IPR008906">
    <property type="entry name" value="HATC_C_dom"/>
</dbReference>
<keyword evidence="9" id="KW-1185">Reference proteome</keyword>
<evidence type="ECO:0000256" key="3">
    <source>
        <dbReference type="ARBA" id="ARBA00022771"/>
    </source>
</evidence>
<feature type="compositionally biased region" description="Low complexity" evidence="6">
    <location>
        <begin position="1212"/>
        <end position="1224"/>
    </location>
</feature>
<feature type="region of interest" description="Disordered" evidence="6">
    <location>
        <begin position="472"/>
        <end position="496"/>
    </location>
</feature>
<dbReference type="SUPFAM" id="SSF140996">
    <property type="entry name" value="Hermes dimerisation domain"/>
    <property type="match status" value="1"/>
</dbReference>
<name>A0A1M2VY71_TRAPU</name>
<evidence type="ECO:0000256" key="5">
    <source>
        <dbReference type="ARBA" id="ARBA00023242"/>
    </source>
</evidence>
<feature type="compositionally biased region" description="Basic and acidic residues" evidence="6">
    <location>
        <begin position="961"/>
        <end position="970"/>
    </location>
</feature>
<feature type="compositionally biased region" description="Acidic residues" evidence="6">
    <location>
        <begin position="777"/>
        <end position="786"/>
    </location>
</feature>
<evidence type="ECO:0000256" key="6">
    <source>
        <dbReference type="SAM" id="MobiDB-lite"/>
    </source>
</evidence>
<keyword evidence="2" id="KW-0479">Metal-binding</keyword>
<dbReference type="AlphaFoldDB" id="A0A1M2VY71"/>
<feature type="region of interest" description="Disordered" evidence="6">
    <location>
        <begin position="949"/>
        <end position="1033"/>
    </location>
</feature>
<accession>A0A1M2VY71</accession>
<dbReference type="PANTHER" id="PTHR46481:SF10">
    <property type="entry name" value="ZINC FINGER BED DOMAIN-CONTAINING PROTEIN 39"/>
    <property type="match status" value="1"/>
</dbReference>
<dbReference type="InterPro" id="IPR052035">
    <property type="entry name" value="ZnF_BED_domain_contain"/>
</dbReference>
<feature type="compositionally biased region" description="Basic and acidic residues" evidence="6">
    <location>
        <begin position="730"/>
        <end position="743"/>
    </location>
</feature>
<sequence>MPASPAAKKRARPSLNASPPPTKKLKPGAQPPKARAQPSKGAASSAKGPTAPAKGAASSAKGAVSSAKGTKASTASSRPARQGSGPRVRLGRQGPTTRADVEADLEENGFSVLDNDTEVQQDKVPAVIPNAEEDDEATIERLSKGWVSPVYAFFKAATIEYREPDDRRCLVFPCAARGCRISITRFLDGKDKSSTGNMRRHAVLCWGEDAVRAADSAKNLAEVREKIVAPLARNGSITDAFERKPGNITYSHKPHTQVESRTEIVKWLAENLRPYKVVSDRGFLSLMKTGRPGYFVPSPSTVARDMKAVYIRARNRIAKMLQEYQGDLHFGLDTWTSPNHHAFLAITVHFETDGVPACLLLDIVDVPWSHSGLNLAKAFVDVLKEFGIEEKVLGVTCDNASNNDTLLAALADMLPSFPGDANRVRCFAHILNLVAKCIISQFDVGIEKDEAAMLGDVTDLLDLAREMELEESTTRAEAAAEEDDDEAEVLEDDSDDEVDATADLTQAQRIQLAKDALPVKMVLTKLRKLAFKIVHSTTILLPAWKATLRSLGLPEVLIPRDVRTRWNSTYTMLDSCLKHRKAIDTFTGDKKNGLRVLEVSAEEWTIVKQLRNVLKVFQDATLMFSRSTPNLAYVIPAMDRIDAHLATVSVNTEKYEDAIRTACDLAKTTLNKYYSLTDMSTTYRIAMVLHPKHKLEYFRKMNWPDDWIKTAREITEDAYRLRYANRTAGHHSDDGDSSGDARDSPVPQNETDLSDGGADTPANATGDARAAGADDPKSDDDSDLDDEPNIFAELEREVTHDHGLVDELQRYLNAPTESAVANALEWWSDRRSTFPRLSRMALDYLSIPATSVDVERVFSRARLLMPHTRNRLTARSTRALMCVGNWSLAGYIHREDARKVALMPEVQAGEVDDDEWDGIDPVFLHFDGTLLSQFPAPALPTTNLRATMPASNDELSAGRRANADTREPGRSHSRASAASTGSSASCADTASEALDDGSADNAGSPIEEPLESDAPSDSASEDGEEGVVADDSDMPRERLANMFGENDPLSAGCARLILTCGIQWIRLRREDDNLVDFDILIQARSAEGGRMREIEIGLPTTIRQARRFTESEWWSVFNNVITRFGGLLNQEQIDAISTLVYLYSWFATTTMNDYMRGAWGELRDLLKTATVMSRTLRTPGEDLILNVEMWARSRLPGVLPPRNDDWDDSDTESSQSEASQSDSDLANATEDIVAELQSHDAAADSDSASLPDLLTVHDSSDSESAD</sequence>
<evidence type="ECO:0000256" key="4">
    <source>
        <dbReference type="ARBA" id="ARBA00022833"/>
    </source>
</evidence>
<evidence type="ECO:0000313" key="8">
    <source>
        <dbReference type="EMBL" id="OJT12486.1"/>
    </source>
</evidence>
<evidence type="ECO:0000313" key="9">
    <source>
        <dbReference type="Proteomes" id="UP000184267"/>
    </source>
</evidence>
<feature type="region of interest" description="Disordered" evidence="6">
    <location>
        <begin position="727"/>
        <end position="786"/>
    </location>
</feature>
<feature type="domain" description="HAT C-terminal dimerisation" evidence="7">
    <location>
        <begin position="807"/>
        <end position="886"/>
    </location>
</feature>
<evidence type="ECO:0000256" key="2">
    <source>
        <dbReference type="ARBA" id="ARBA00022723"/>
    </source>
</evidence>
<feature type="region of interest" description="Disordered" evidence="6">
    <location>
        <begin position="1"/>
        <end position="105"/>
    </location>
</feature>
<keyword evidence="4" id="KW-0862">Zinc</keyword>
<feature type="compositionally biased region" description="Low complexity" evidence="6">
    <location>
        <begin position="974"/>
        <end position="991"/>
    </location>
</feature>
<feature type="region of interest" description="Disordered" evidence="6">
    <location>
        <begin position="1200"/>
        <end position="1266"/>
    </location>
</feature>
<dbReference type="Pfam" id="PF05699">
    <property type="entry name" value="Dimer_Tnp_hAT"/>
    <property type="match status" value="1"/>
</dbReference>
<feature type="compositionally biased region" description="Low complexity" evidence="6">
    <location>
        <begin position="760"/>
        <end position="773"/>
    </location>
</feature>
<comment type="subcellular location">
    <subcellularLocation>
        <location evidence="1">Nucleus</location>
    </subcellularLocation>
</comment>
<protein>
    <recommendedName>
        <fullName evidence="7">HAT C-terminal dimerisation domain-containing protein</fullName>
    </recommendedName>
</protein>
<keyword evidence="5" id="KW-0539">Nucleus</keyword>
<feature type="compositionally biased region" description="Acidic residues" evidence="6">
    <location>
        <begin position="479"/>
        <end position="496"/>
    </location>
</feature>
<keyword evidence="3" id="KW-0863">Zinc-finger</keyword>
<comment type="caution">
    <text evidence="8">The sequence shown here is derived from an EMBL/GenBank/DDBJ whole genome shotgun (WGS) entry which is preliminary data.</text>
</comment>
<evidence type="ECO:0000256" key="1">
    <source>
        <dbReference type="ARBA" id="ARBA00004123"/>
    </source>
</evidence>
<dbReference type="STRING" id="154538.A0A1M2VY71"/>
<proteinExistence type="predicted"/>